<dbReference type="AlphaFoldDB" id="A0A7D5IXA4"/>
<accession>A0A7D5IXA4</accession>
<feature type="compositionally biased region" description="Low complexity" evidence="1">
    <location>
        <begin position="18"/>
        <end position="40"/>
    </location>
</feature>
<organism evidence="2 3">
    <name type="scientific">Microbacterium oleivorans</name>
    <dbReference type="NCBI Taxonomy" id="273677"/>
    <lineage>
        <taxon>Bacteria</taxon>
        <taxon>Bacillati</taxon>
        <taxon>Actinomycetota</taxon>
        <taxon>Actinomycetes</taxon>
        <taxon>Micrococcales</taxon>
        <taxon>Microbacteriaceae</taxon>
        <taxon>Microbacterium</taxon>
    </lineage>
</organism>
<reference evidence="2 3" key="1">
    <citation type="submission" date="2020-06" db="EMBL/GenBank/DDBJ databases">
        <authorList>
            <person name="Jo H."/>
        </authorList>
    </citation>
    <scope>NUCLEOTIDE SEQUENCE [LARGE SCALE GENOMIC DNA]</scope>
    <source>
        <strain evidence="2 3">I46</strain>
    </source>
</reference>
<gene>
    <name evidence="2" type="ORF">HW566_13170</name>
</gene>
<dbReference type="Proteomes" id="UP000509638">
    <property type="component" value="Chromosome"/>
</dbReference>
<feature type="region of interest" description="Disordered" evidence="1">
    <location>
        <begin position="1"/>
        <end position="67"/>
    </location>
</feature>
<dbReference type="RefSeq" id="WP_178013573.1">
    <property type="nucleotide sequence ID" value="NZ_CP058316.1"/>
</dbReference>
<dbReference type="EMBL" id="CP058316">
    <property type="protein sequence ID" value="QLD12642.1"/>
    <property type="molecule type" value="Genomic_DNA"/>
</dbReference>
<protein>
    <submittedName>
        <fullName evidence="2">Uncharacterized protein</fullName>
    </submittedName>
</protein>
<evidence type="ECO:0000313" key="3">
    <source>
        <dbReference type="Proteomes" id="UP000509638"/>
    </source>
</evidence>
<name>A0A7D5IXA4_9MICO</name>
<evidence type="ECO:0000313" key="2">
    <source>
        <dbReference type="EMBL" id="QLD12642.1"/>
    </source>
</evidence>
<feature type="compositionally biased region" description="Acidic residues" evidence="1">
    <location>
        <begin position="42"/>
        <end position="60"/>
    </location>
</feature>
<evidence type="ECO:0000256" key="1">
    <source>
        <dbReference type="SAM" id="MobiDB-lite"/>
    </source>
</evidence>
<sequence length="67" mass="6383">MTDPHTRPGAEPGDAGDGVETGTTTGGASAFPGSPSAAPDEPAPDETDGSDTTTDADGDPLENPSGG</sequence>
<proteinExistence type="predicted"/>